<gene>
    <name evidence="9" type="ORF">LY90DRAFT_138552</name>
</gene>
<feature type="coiled-coil region" evidence="6">
    <location>
        <begin position="158"/>
        <end position="185"/>
    </location>
</feature>
<dbReference type="SUPFAM" id="SSF103657">
    <property type="entry name" value="BAR/IMD domain-like"/>
    <property type="match status" value="1"/>
</dbReference>
<dbReference type="InterPro" id="IPR001164">
    <property type="entry name" value="ArfGAP_dom"/>
</dbReference>
<sequence length="969" mass="111399">MNNSRKSLSSYKVRDTSGNSLDEFEKNFAEVESEFKTGTSAASTTKYKTISGFRKTHNPQLSLDINYTRNYDNYSSINSSFTLSNIYNSFASPSMQSFNPPNPNDPHNIFAPSSIPNGPSEIEPKKKYDYEELMNDGPVFRDTVSELEKKALRIKDSLKVVIKQAEEYMVAAEEANNKLRELMDKMVNFPMFGTMVKKYIMKSKVNESRVTENYLSQIQNLVITPLNDTFKNDFELLETKKKDFEQESNEYYAILSKYLSCKCDEHPKKKAELDAKLGEKKQKFDLNRYDYLVNLLELNEGENISFAINTFLSKQYYHHEQLYNNFLKEKDELNNVDKYMAALTKSKHVMSKELQEKRKAYEKKRINEKAYNSVPACLDEISKSDSQNSKFKGIRDLYHINNSDDENTQTDEIKGILFSPVINNSIINKTTKENNWRMLWCSIKNGHFYEYNNWQTQSSSISNIVNIQFCTVREARNVEKRRFCFELVGPQINKKIYQATSERELNQWINTIQNSIEGQLKSNVFNSTSNINENNGVNDHLLEMFYNNSSNKNCADCGAKNPEWCSINLGCILCIDCSGIHRSLGTHITKIRSLTLDTVSWTKQMQCMINNLGNQISNSIWEATLESSGDIKPIPSDSREKKEAFIRKKYIDKAYVDMSEFPKSPSEQNKYICNELYDAITSLNQIKIIHCIALGANNKCLSDENFESKILSALYKICNYPPPINLESNGSNNNEIDIPSSYKENLLFRDSSFISNNIKYSTSQKEGVGVFEKQGDIIQKYTHSHNLSNSSYNSYKSGSTNFQSALEGDHNLEICKIENDSMSVKLNNESIFQDPGLNQFLVTSILELIFQNFNNIINIPDDIELDSNIHHPILFTEYMKPDSTVIYPKRSLLHYASLMVDPENVSYFIQKGASPLIKDKYGLTPLDILKRAKIAWKSLNCQYIPSDNDYSLCEEYLNNAIEKAKNNNK</sequence>
<dbReference type="InterPro" id="IPR038508">
    <property type="entry name" value="ArfGAP_dom_sf"/>
</dbReference>
<comment type="caution">
    <text evidence="9">The sequence shown here is derived from an EMBL/GenBank/DDBJ whole genome shotgun (WGS) entry which is preliminary data.</text>
</comment>
<dbReference type="SUPFAM" id="SSF48403">
    <property type="entry name" value="Ankyrin repeat"/>
    <property type="match status" value="1"/>
</dbReference>
<evidence type="ECO:0000313" key="10">
    <source>
        <dbReference type="Proteomes" id="UP000193920"/>
    </source>
</evidence>
<dbReference type="Gene3D" id="1.25.40.20">
    <property type="entry name" value="Ankyrin repeat-containing domain"/>
    <property type="match status" value="1"/>
</dbReference>
<dbReference type="InterPro" id="IPR037278">
    <property type="entry name" value="ARFGAP/RecO"/>
</dbReference>
<keyword evidence="10" id="KW-1185">Reference proteome</keyword>
<dbReference type="SMART" id="SM00105">
    <property type="entry name" value="ArfGap"/>
    <property type="match status" value="1"/>
</dbReference>
<evidence type="ECO:0000256" key="4">
    <source>
        <dbReference type="ARBA" id="ARBA00022833"/>
    </source>
</evidence>
<dbReference type="Proteomes" id="UP000193920">
    <property type="component" value="Unassembled WGS sequence"/>
</dbReference>
<dbReference type="CDD" id="cd08204">
    <property type="entry name" value="ArfGap"/>
    <property type="match status" value="1"/>
</dbReference>
<proteinExistence type="predicted"/>
<evidence type="ECO:0000259" key="7">
    <source>
        <dbReference type="PROSITE" id="PS50003"/>
    </source>
</evidence>
<keyword evidence="1" id="KW-0343">GTPase activation</keyword>
<dbReference type="Pfam" id="PF00169">
    <property type="entry name" value="PH"/>
    <property type="match status" value="1"/>
</dbReference>
<evidence type="ECO:0000256" key="3">
    <source>
        <dbReference type="ARBA" id="ARBA00022771"/>
    </source>
</evidence>
<evidence type="ECO:0000256" key="6">
    <source>
        <dbReference type="SAM" id="Coils"/>
    </source>
</evidence>
<dbReference type="PRINTS" id="PR00405">
    <property type="entry name" value="REVINTRACTNG"/>
</dbReference>
<dbReference type="InterPro" id="IPR011993">
    <property type="entry name" value="PH-like_dom_sf"/>
</dbReference>
<reference evidence="9 10" key="1">
    <citation type="submission" date="2016-08" db="EMBL/GenBank/DDBJ databases">
        <title>A Parts List for Fungal Cellulosomes Revealed by Comparative Genomics.</title>
        <authorList>
            <consortium name="DOE Joint Genome Institute"/>
            <person name="Haitjema C.H."/>
            <person name="Gilmore S.P."/>
            <person name="Henske J.K."/>
            <person name="Solomon K.V."/>
            <person name="De Groot R."/>
            <person name="Kuo A."/>
            <person name="Mondo S.J."/>
            <person name="Salamov A.A."/>
            <person name="Labutti K."/>
            <person name="Zhao Z."/>
            <person name="Chiniquy J."/>
            <person name="Barry K."/>
            <person name="Brewer H.M."/>
            <person name="Purvine S.O."/>
            <person name="Wright A.T."/>
            <person name="Boxma B."/>
            <person name="Van Alen T."/>
            <person name="Hackstein J.H."/>
            <person name="Baker S.E."/>
            <person name="Grigoriev I.V."/>
            <person name="O'Malley M.A."/>
        </authorList>
    </citation>
    <scope>NUCLEOTIDE SEQUENCE [LARGE SCALE GENOMIC DNA]</scope>
    <source>
        <strain evidence="9 10">G1</strain>
    </source>
</reference>
<dbReference type="GO" id="GO:0005096">
    <property type="term" value="F:GTPase activator activity"/>
    <property type="evidence" value="ECO:0007669"/>
    <property type="project" value="UniProtKB-KW"/>
</dbReference>
<dbReference type="EMBL" id="MCOG01000026">
    <property type="protein sequence ID" value="ORY75268.1"/>
    <property type="molecule type" value="Genomic_DNA"/>
</dbReference>
<dbReference type="InterPro" id="IPR004148">
    <property type="entry name" value="BAR_dom"/>
</dbReference>
<dbReference type="PROSITE" id="PS50003">
    <property type="entry name" value="PH_DOMAIN"/>
    <property type="match status" value="1"/>
</dbReference>
<dbReference type="Pfam" id="PF16746">
    <property type="entry name" value="BAR_3"/>
    <property type="match status" value="1"/>
</dbReference>
<dbReference type="GO" id="GO:0008270">
    <property type="term" value="F:zinc ion binding"/>
    <property type="evidence" value="ECO:0007669"/>
    <property type="project" value="UniProtKB-KW"/>
</dbReference>
<dbReference type="Gene3D" id="2.30.29.30">
    <property type="entry name" value="Pleckstrin-homology domain (PH domain)/Phosphotyrosine-binding domain (PTB)"/>
    <property type="match status" value="1"/>
</dbReference>
<evidence type="ECO:0000256" key="1">
    <source>
        <dbReference type="ARBA" id="ARBA00022468"/>
    </source>
</evidence>
<dbReference type="STRING" id="1754190.A0A1Y2EUM3"/>
<keyword evidence="6" id="KW-0175">Coiled coil</keyword>
<dbReference type="PANTHER" id="PTHR23180">
    <property type="entry name" value="CENTAURIN/ARF"/>
    <property type="match status" value="1"/>
</dbReference>
<dbReference type="InterPro" id="IPR001849">
    <property type="entry name" value="PH_domain"/>
</dbReference>
<dbReference type="OrthoDB" id="10266696at2759"/>
<dbReference type="SUPFAM" id="SSF50729">
    <property type="entry name" value="PH domain-like"/>
    <property type="match status" value="1"/>
</dbReference>
<evidence type="ECO:0000256" key="2">
    <source>
        <dbReference type="ARBA" id="ARBA00022723"/>
    </source>
</evidence>
<dbReference type="Pfam" id="PF01412">
    <property type="entry name" value="ArfGap"/>
    <property type="match status" value="1"/>
</dbReference>
<feature type="domain" description="PH" evidence="7">
    <location>
        <begin position="420"/>
        <end position="517"/>
    </location>
</feature>
<protein>
    <submittedName>
        <fullName evidence="9">ArfGap-domain-containing protein</fullName>
    </submittedName>
</protein>
<dbReference type="InterPro" id="IPR045258">
    <property type="entry name" value="ACAP1/2/3-like"/>
</dbReference>
<dbReference type="PANTHER" id="PTHR23180:SF160">
    <property type="entry name" value="ADP-RIBOSYLATION FACTOR GTPASE-ACTIVATING PROTEIN EFFECTOR PROTEIN 1"/>
    <property type="match status" value="1"/>
</dbReference>
<accession>A0A1Y2EUM3</accession>
<dbReference type="PROSITE" id="PS50115">
    <property type="entry name" value="ARFGAP"/>
    <property type="match status" value="1"/>
</dbReference>
<name>A0A1Y2EUM3_9FUNG</name>
<dbReference type="InterPro" id="IPR027267">
    <property type="entry name" value="AH/BAR_dom_sf"/>
</dbReference>
<dbReference type="GO" id="GO:0005737">
    <property type="term" value="C:cytoplasm"/>
    <property type="evidence" value="ECO:0007669"/>
    <property type="project" value="InterPro"/>
</dbReference>
<dbReference type="Gene3D" id="1.20.1270.60">
    <property type="entry name" value="Arfaptin homology (AH) domain/BAR domain"/>
    <property type="match status" value="1"/>
</dbReference>
<dbReference type="FunFam" id="1.10.220.150:FF:000009">
    <property type="entry name" value="stromal membrane-associated protein 1 isoform X1"/>
    <property type="match status" value="1"/>
</dbReference>
<keyword evidence="2" id="KW-0479">Metal-binding</keyword>
<organism evidence="9 10">
    <name type="scientific">Neocallimastix californiae</name>
    <dbReference type="NCBI Taxonomy" id="1754190"/>
    <lineage>
        <taxon>Eukaryota</taxon>
        <taxon>Fungi</taxon>
        <taxon>Fungi incertae sedis</taxon>
        <taxon>Chytridiomycota</taxon>
        <taxon>Chytridiomycota incertae sedis</taxon>
        <taxon>Neocallimastigomycetes</taxon>
        <taxon>Neocallimastigales</taxon>
        <taxon>Neocallimastigaceae</taxon>
        <taxon>Neocallimastix</taxon>
    </lineage>
</organism>
<dbReference type="Gene3D" id="1.10.220.150">
    <property type="entry name" value="Arf GTPase activating protein"/>
    <property type="match status" value="1"/>
</dbReference>
<feature type="domain" description="Arf-GAP" evidence="8">
    <location>
        <begin position="539"/>
        <end position="668"/>
    </location>
</feature>
<keyword evidence="3 5" id="KW-0863">Zinc-finger</keyword>
<dbReference type="InterPro" id="IPR036770">
    <property type="entry name" value="Ankyrin_rpt-contain_sf"/>
</dbReference>
<dbReference type="SMART" id="SM00233">
    <property type="entry name" value="PH"/>
    <property type="match status" value="1"/>
</dbReference>
<evidence type="ECO:0000256" key="5">
    <source>
        <dbReference type="PROSITE-ProRule" id="PRU00288"/>
    </source>
</evidence>
<dbReference type="SUPFAM" id="SSF57863">
    <property type="entry name" value="ArfGap/RecO-like zinc finger"/>
    <property type="match status" value="1"/>
</dbReference>
<keyword evidence="4" id="KW-0862">Zinc</keyword>
<dbReference type="AlphaFoldDB" id="A0A1Y2EUM3"/>
<evidence type="ECO:0000313" key="9">
    <source>
        <dbReference type="EMBL" id="ORY75268.1"/>
    </source>
</evidence>
<evidence type="ECO:0000259" key="8">
    <source>
        <dbReference type="PROSITE" id="PS50115"/>
    </source>
</evidence>